<evidence type="ECO:0000256" key="2">
    <source>
        <dbReference type="ARBA" id="ARBA00022448"/>
    </source>
</evidence>
<dbReference type="AlphaFoldDB" id="A0AAX1NCX6"/>
<keyword evidence="3 10" id="KW-1134">Transmembrane beta strand</keyword>
<evidence type="ECO:0000256" key="12">
    <source>
        <dbReference type="SAM" id="SignalP"/>
    </source>
</evidence>
<feature type="chain" id="PRO_5043970831" evidence="12">
    <location>
        <begin position="23"/>
        <end position="827"/>
    </location>
</feature>
<evidence type="ECO:0000256" key="8">
    <source>
        <dbReference type="ARBA" id="ARBA00023170"/>
    </source>
</evidence>
<comment type="similarity">
    <text evidence="10 11">Belongs to the TonB-dependent receptor family.</text>
</comment>
<evidence type="ECO:0000256" key="7">
    <source>
        <dbReference type="ARBA" id="ARBA00023136"/>
    </source>
</evidence>
<feature type="signal peptide" evidence="12">
    <location>
        <begin position="1"/>
        <end position="22"/>
    </location>
</feature>
<accession>A0AAX1NCX6</accession>
<dbReference type="PROSITE" id="PS01156">
    <property type="entry name" value="TONB_DEPENDENT_REC_2"/>
    <property type="match status" value="1"/>
</dbReference>
<dbReference type="PANTHER" id="PTHR30069">
    <property type="entry name" value="TONB-DEPENDENT OUTER MEMBRANE RECEPTOR"/>
    <property type="match status" value="1"/>
</dbReference>
<dbReference type="InterPro" id="IPR000531">
    <property type="entry name" value="Beta-barrel_TonB"/>
</dbReference>
<evidence type="ECO:0000313" key="16">
    <source>
        <dbReference type="Proteomes" id="UP000678679"/>
    </source>
</evidence>
<dbReference type="GO" id="GO:0015344">
    <property type="term" value="F:siderophore uptake transmembrane transporter activity"/>
    <property type="evidence" value="ECO:0007669"/>
    <property type="project" value="TreeGrafter"/>
</dbReference>
<dbReference type="InterPro" id="IPR012910">
    <property type="entry name" value="Plug_dom"/>
</dbReference>
<evidence type="ECO:0000256" key="1">
    <source>
        <dbReference type="ARBA" id="ARBA00004571"/>
    </source>
</evidence>
<keyword evidence="16" id="KW-1185">Reference proteome</keyword>
<evidence type="ECO:0000256" key="6">
    <source>
        <dbReference type="ARBA" id="ARBA00023077"/>
    </source>
</evidence>
<proteinExistence type="inferred from homology"/>
<evidence type="ECO:0000313" key="15">
    <source>
        <dbReference type="EMBL" id="QWG05454.1"/>
    </source>
</evidence>
<keyword evidence="9 10" id="KW-0998">Cell outer membrane</keyword>
<feature type="domain" description="TonB-dependent receptor plug" evidence="14">
    <location>
        <begin position="109"/>
        <end position="216"/>
    </location>
</feature>
<dbReference type="InterPro" id="IPR037066">
    <property type="entry name" value="Plug_dom_sf"/>
</dbReference>
<keyword evidence="4 10" id="KW-0812">Transmembrane</keyword>
<name>A0AAX1NCX6_9BACT</name>
<keyword evidence="8 15" id="KW-0675">Receptor</keyword>
<evidence type="ECO:0000256" key="5">
    <source>
        <dbReference type="ARBA" id="ARBA00022729"/>
    </source>
</evidence>
<reference evidence="15 16" key="1">
    <citation type="submission" date="2021-05" db="EMBL/GenBank/DDBJ databases">
        <title>Comparative genomic studies on the polysaccharide-degrading batcterial strains of the Flammeovirga genus.</title>
        <authorList>
            <person name="Zewei F."/>
            <person name="Zheng Z."/>
            <person name="Yu L."/>
            <person name="Ruyue G."/>
            <person name="Yanhong M."/>
            <person name="Yuanyuan C."/>
            <person name="Jingyan G."/>
            <person name="Wenjun H."/>
        </authorList>
    </citation>
    <scope>NUCLEOTIDE SEQUENCE [LARGE SCALE GENOMIC DNA]</scope>
    <source>
        <strain evidence="15 16">NBRC:100898</strain>
    </source>
</reference>
<evidence type="ECO:0000256" key="9">
    <source>
        <dbReference type="ARBA" id="ARBA00023237"/>
    </source>
</evidence>
<evidence type="ECO:0000259" key="14">
    <source>
        <dbReference type="Pfam" id="PF07715"/>
    </source>
</evidence>
<dbReference type="Gene3D" id="2.40.170.20">
    <property type="entry name" value="TonB-dependent receptor, beta-barrel domain"/>
    <property type="match status" value="1"/>
</dbReference>
<dbReference type="Proteomes" id="UP000678679">
    <property type="component" value="Chromosome 2"/>
</dbReference>
<dbReference type="SUPFAM" id="SSF56935">
    <property type="entry name" value="Porins"/>
    <property type="match status" value="1"/>
</dbReference>
<sequence>MFKAYINLFFALLLFPVLSTYAQKVTFVNENGEGIRGVLITTDQGQNYLTNPLGVVHLNDNANQYVITHINYDKLILSTTELTPTVVLKEKVNALNEVVIGANKWEEEKKEVPQQIVEFDKKSIELNQPMTSADILSQSGEIFVQKSQLGGGSPMIRGFAANQVLLVVDGVRMNNAIYRNGNLQSIITIDPNTIEKAEVLFGPASVMYGSDALGGVMDFHTIQPQFSENDELLFFGEAKLSGNTAAKERSGHLQINLSKNKWAYFGAVSNTVFDDLSSGKNAPTDAYTFGWKTFTTYQNDHQDFVKANSDIYSQTPSGYQQWNTLQKLAFRPNKHLEMMYTFSFSNSSNIPRYDRLTELNDVIQEDGSKVGVTMEEIIDIQNNQLITSSGLTTPKFAEWYYGPQLWMMNNFRMKWKELDGIANGLSIIAGHQKIEESRYQRKFDDKDKLSDQVGLDLFHLNIDANKQLNNEWEIFYGVEGTMNFVASNAHTTNIETGEQKAAIPRYAGGGSEMHTYAAYFTTKKRWTEHLTMTAGLRYSQTLLNADYSDAVSQSLQLPYQDVSQNVGSLTGSLGLAYHSNNGWQLNTQISKGFKAPNIDDVAKVYNPAKDDLVVPNSNLKPTDVYSVDITIQKSYRNLQFGMTTFYSRLHNAMVRQEGTFNGKDSLIIDGEQYAVLMLQNTGTADIAGISSFVKYQFMQYFELGGNVTYTYGKDLQNNTSLRHVPPVFGQTKLAFKKKRWVANAVFDFSGGIAFEDLAPSEQGKPYLYSKNGSLSWWTLGVNSSYRINNYLQVIGGVDNLFDLNYRTYSSGINAPGRNFKLTVKGWF</sequence>
<dbReference type="InterPro" id="IPR036942">
    <property type="entry name" value="Beta-barrel_TonB_sf"/>
</dbReference>
<evidence type="ECO:0000256" key="10">
    <source>
        <dbReference type="PROSITE-ProRule" id="PRU01360"/>
    </source>
</evidence>
<dbReference type="GO" id="GO:0044718">
    <property type="term" value="P:siderophore transmembrane transport"/>
    <property type="evidence" value="ECO:0007669"/>
    <property type="project" value="TreeGrafter"/>
</dbReference>
<organism evidence="15 16">
    <name type="scientific">Flammeovirga yaeyamensis</name>
    <dbReference type="NCBI Taxonomy" id="367791"/>
    <lineage>
        <taxon>Bacteria</taxon>
        <taxon>Pseudomonadati</taxon>
        <taxon>Bacteroidota</taxon>
        <taxon>Cytophagia</taxon>
        <taxon>Cytophagales</taxon>
        <taxon>Flammeovirgaceae</taxon>
        <taxon>Flammeovirga</taxon>
    </lineage>
</organism>
<dbReference type="GO" id="GO:0009279">
    <property type="term" value="C:cell outer membrane"/>
    <property type="evidence" value="ECO:0007669"/>
    <property type="project" value="UniProtKB-SubCell"/>
</dbReference>
<keyword evidence="6 11" id="KW-0798">TonB box</keyword>
<feature type="domain" description="TonB-dependent receptor-like beta-barrel" evidence="13">
    <location>
        <begin position="372"/>
        <end position="800"/>
    </location>
</feature>
<gene>
    <name evidence="15" type="ORF">KMW28_23840</name>
</gene>
<evidence type="ECO:0000256" key="11">
    <source>
        <dbReference type="RuleBase" id="RU003357"/>
    </source>
</evidence>
<dbReference type="PROSITE" id="PS52016">
    <property type="entry name" value="TONB_DEPENDENT_REC_3"/>
    <property type="match status" value="1"/>
</dbReference>
<keyword evidence="7 10" id="KW-0472">Membrane</keyword>
<dbReference type="Gene3D" id="2.170.130.10">
    <property type="entry name" value="TonB-dependent receptor, plug domain"/>
    <property type="match status" value="1"/>
</dbReference>
<evidence type="ECO:0000256" key="3">
    <source>
        <dbReference type="ARBA" id="ARBA00022452"/>
    </source>
</evidence>
<dbReference type="Pfam" id="PF00593">
    <property type="entry name" value="TonB_dep_Rec_b-barrel"/>
    <property type="match status" value="1"/>
</dbReference>
<evidence type="ECO:0000259" key="13">
    <source>
        <dbReference type="Pfam" id="PF00593"/>
    </source>
</evidence>
<comment type="subcellular location">
    <subcellularLocation>
        <location evidence="1 10">Cell outer membrane</location>
        <topology evidence="1 10">Multi-pass membrane protein</topology>
    </subcellularLocation>
</comment>
<dbReference type="InterPro" id="IPR039426">
    <property type="entry name" value="TonB-dep_rcpt-like"/>
</dbReference>
<dbReference type="RefSeq" id="WP_169661894.1">
    <property type="nucleotide sequence ID" value="NZ_CP076133.1"/>
</dbReference>
<keyword evidence="2 10" id="KW-0813">Transport</keyword>
<keyword evidence="5 12" id="KW-0732">Signal</keyword>
<dbReference type="Pfam" id="PF07715">
    <property type="entry name" value="Plug"/>
    <property type="match status" value="1"/>
</dbReference>
<dbReference type="EMBL" id="CP076133">
    <property type="protein sequence ID" value="QWG05454.1"/>
    <property type="molecule type" value="Genomic_DNA"/>
</dbReference>
<evidence type="ECO:0000256" key="4">
    <source>
        <dbReference type="ARBA" id="ARBA00022692"/>
    </source>
</evidence>
<protein>
    <submittedName>
        <fullName evidence="15">TonB-dependent receptor</fullName>
    </submittedName>
</protein>
<dbReference type="KEGG" id="fya:KMW28_23840"/>
<dbReference type="PANTHER" id="PTHR30069:SF29">
    <property type="entry name" value="HEMOGLOBIN AND HEMOGLOBIN-HAPTOGLOBIN-BINDING PROTEIN 1-RELATED"/>
    <property type="match status" value="1"/>
</dbReference>
<dbReference type="InterPro" id="IPR010917">
    <property type="entry name" value="TonB_rcpt_CS"/>
</dbReference>